<dbReference type="GO" id="GO:0008409">
    <property type="term" value="F:5'-3' exonuclease activity"/>
    <property type="evidence" value="ECO:0007669"/>
    <property type="project" value="UniProtKB-UniRule"/>
</dbReference>
<gene>
    <name evidence="13" type="primary">addB</name>
    <name evidence="10" type="synonym">rexB</name>
    <name evidence="13" type="ORF">HMPREF0493_0014</name>
</gene>
<dbReference type="GO" id="GO:0005524">
    <property type="term" value="F:ATP binding"/>
    <property type="evidence" value="ECO:0007669"/>
    <property type="project" value="UniProtKB-UniRule"/>
</dbReference>
<dbReference type="EC" id="3.1.-.-" evidence="10"/>
<accession>D4YR86</accession>
<dbReference type="eggNOG" id="COG3857">
    <property type="taxonomic scope" value="Bacteria"/>
</dbReference>
<keyword evidence="9 10" id="KW-0234">DNA repair</keyword>
<reference evidence="13 14" key="1">
    <citation type="submission" date="2010-04" db="EMBL/GenBank/DDBJ databases">
        <authorList>
            <person name="Muzny D."/>
            <person name="Qin X."/>
            <person name="Deng J."/>
            <person name="Jiang H."/>
            <person name="Liu Y."/>
            <person name="Qu J."/>
            <person name="Song X.-Z."/>
            <person name="Zhang L."/>
            <person name="Thornton R."/>
            <person name="Coyle M."/>
            <person name="Francisco L."/>
            <person name="Jackson L."/>
            <person name="Javaid M."/>
            <person name="Korchina V."/>
            <person name="Kovar C."/>
            <person name="Mata R."/>
            <person name="Mathew T."/>
            <person name="Ngo R."/>
            <person name="Nguyen L."/>
            <person name="Nguyen N."/>
            <person name="Okwuonu G."/>
            <person name="Ongeri F."/>
            <person name="Pham C."/>
            <person name="Simmons D."/>
            <person name="Wilczek-Boney K."/>
            <person name="Hale W."/>
            <person name="Jakkamsetti A."/>
            <person name="Pham P."/>
            <person name="Ruth R."/>
            <person name="San Lucas F."/>
            <person name="Warren J."/>
            <person name="Zhang J."/>
            <person name="Zhao Z."/>
            <person name="Zhou C."/>
            <person name="Zhu D."/>
            <person name="Lee S."/>
            <person name="Bess C."/>
            <person name="Blankenburg K."/>
            <person name="Forbes L."/>
            <person name="Fu Q."/>
            <person name="Gubbala S."/>
            <person name="Hirani K."/>
            <person name="Jayaseelan J.C."/>
            <person name="Lara F."/>
            <person name="Munidasa M."/>
            <person name="Palculict T."/>
            <person name="Patil S."/>
            <person name="Pu L.-L."/>
            <person name="Saada N."/>
            <person name="Tang L."/>
            <person name="Weissenberger G."/>
            <person name="Zhu Y."/>
            <person name="Hemphill L."/>
            <person name="Shang Y."/>
            <person name="Youmans B."/>
            <person name="Ayvaz T."/>
            <person name="Ross M."/>
            <person name="Santibanez J."/>
            <person name="Aqrawi P."/>
            <person name="Gross S."/>
            <person name="Joshi V."/>
            <person name="Fowler G."/>
            <person name="Nazareth L."/>
            <person name="Reid J."/>
            <person name="Worley K."/>
            <person name="Petrosino J."/>
            <person name="Highlander S."/>
            <person name="Gibbs R."/>
        </authorList>
    </citation>
    <scope>NUCLEOTIDE SEQUENCE [LARGE SCALE GENOMIC DNA]</scope>
    <source>
        <strain evidence="13 14">DSM 11664</strain>
    </source>
</reference>
<dbReference type="EMBL" id="ADNY01000001">
    <property type="protein sequence ID" value="EFG56317.1"/>
    <property type="molecule type" value="Genomic_DNA"/>
</dbReference>
<evidence type="ECO:0000256" key="10">
    <source>
        <dbReference type="HAMAP-Rule" id="MF_01453"/>
    </source>
</evidence>
<dbReference type="HAMAP" id="MF_01453">
    <property type="entry name" value="AddB_type2"/>
    <property type="match status" value="1"/>
</dbReference>
<evidence type="ECO:0000259" key="11">
    <source>
        <dbReference type="Pfam" id="PF12705"/>
    </source>
</evidence>
<keyword evidence="2 10" id="KW-0547">Nucleotide-binding</keyword>
<name>D4YR86_9LACO</name>
<comment type="miscellaneous">
    <text evidence="10">Despite having helicase-like domains, this subunit does not have helicase activity.</text>
</comment>
<keyword evidence="14" id="KW-1185">Reference proteome</keyword>
<dbReference type="SUPFAM" id="SSF52540">
    <property type="entry name" value="P-loop containing nucleoside triphosphate hydrolases"/>
    <property type="match status" value="1"/>
</dbReference>
<evidence type="ECO:0000313" key="13">
    <source>
        <dbReference type="EMBL" id="EFG56317.1"/>
    </source>
</evidence>
<evidence type="ECO:0000256" key="4">
    <source>
        <dbReference type="ARBA" id="ARBA00022801"/>
    </source>
</evidence>
<evidence type="ECO:0000259" key="12">
    <source>
        <dbReference type="Pfam" id="PF21445"/>
    </source>
</evidence>
<dbReference type="Pfam" id="PF12705">
    <property type="entry name" value="PDDEXK_1"/>
    <property type="match status" value="1"/>
</dbReference>
<sequence>MIKILTGRQTDPLQEKILEEAINNYQKHPEYETFIIVPNHIKFTTEVKAINKLAASQHKTETTVKNLQVLSFSRLAWYFLKDAEVGLPTQLDDAAAAMLLSKIIQDKQNDLMLIKEDKPNSGTVKQLYDTILQVHDGNLDLDDFSDENLNEETRKKLHDLRIIYDAFIEKTAGRFSTKNEVQLQLNQVLAKNQNLKTASFYFTDFSHFSLQEQLTIKLLFRKAKNVSLAFKTQLGDINPKAEEGDYDYVIQQTIHKLVSFLDERRISYQTEAYPLQPKQSGRELLNGIWTQTIPANDELKQVQLVRADSRYAEAYFVARTIYQQVALNNYRYRDFLILAPNLHEYETYLTPILRQNQIPYFDDLQQEMKYHPLVVLIENLAKLDERLSTQNILTILKTRLLIPSWYQDEASYLHDVDELENFVLAHGINYDLWKKSFSDFVKAEVIRLDKQPEEIGRIDKLRSYIIDKVTQLFTDLNAENNKEGSRKAITIFFNFLADNGAISQLEKWRSEANDKGDLQQAEQPEQLWSLLMQLLRDYLLISPDHFDQDEFFKMLISGFKEANFSQIPSTLDAVNISEIGMVQNNGYKQVFIIGATSGNLPKIQKTPGFLSSENLAQMAADFDEDSYLEDRQDLNNLDQDYQFGLALALAEDRVYLSYPVLNAANEELKPSLFYERLKQDNAPEMSQHDLPDNLQELLSFITNPDASLGYLTYLKSISNSKAIEQLLDLAKQKLPQKTNAVLKASIYDNQPVNIGEGLAQELYGQNLNASVSQLETFYENSYEYFLNYGLRLRKRFENELDVIQAGNYFHETFDRLVKELNRKKLDLGNIDQSELEKLLNEARLQMQQEGQYAQLMNDPFNKYLFTCLDRTTSKVARNWRKSLIQTPLRAKYSELSFGLGEKVNGLSLPLSDLSGQHKAQLRGKMDRVDLAPVSGKNQVLAQIIDYKSSAKKFDLSLFYSGISLQMVSYLDVLSKNQQFFAGEEKLSLLGAFYQTATQKLERLNSSNLIGSDLTIKTNALDSKPKLMYTGLISNDPEILTEAQPLLSKSQPVSELYTDLRIKRNGDFHLPANRNFSKEEINLLLQYDEYLIKQASQQILSGKIKLNPYKYGKSSNALTYSDYRDIFFFDAMLRQNQYHEITKIDKKDLLSKIRETLGKDAG</sequence>
<keyword evidence="8 10" id="KW-0238">DNA-binding</keyword>
<dbReference type="AlphaFoldDB" id="D4YR86"/>
<keyword evidence="1 10" id="KW-0540">Nuclease</keyword>
<dbReference type="OrthoDB" id="9758506at2"/>
<keyword evidence="4 10" id="KW-0378">Hydrolase</keyword>
<comment type="similarity">
    <text evidence="10">Belongs to the helicase family. AddB/RexB type 2 subfamily.</text>
</comment>
<dbReference type="RefSeq" id="WP_006351169.1">
    <property type="nucleotide sequence ID" value="NZ_ADNY01000001.1"/>
</dbReference>
<dbReference type="InterPro" id="IPR027417">
    <property type="entry name" value="P-loop_NTPase"/>
</dbReference>
<dbReference type="GO" id="GO:0004386">
    <property type="term" value="F:helicase activity"/>
    <property type="evidence" value="ECO:0007669"/>
    <property type="project" value="UniProtKB-KW"/>
</dbReference>
<dbReference type="InterPro" id="IPR038726">
    <property type="entry name" value="PDDEXK_AddAB-type"/>
</dbReference>
<comment type="caution">
    <text evidence="13">The sequence shown here is derived from an EMBL/GenBank/DDBJ whole genome shotgun (WGS) entry which is preliminary data.</text>
</comment>
<proteinExistence type="inferred from homology"/>
<evidence type="ECO:0000313" key="14">
    <source>
        <dbReference type="Proteomes" id="UP000004069"/>
    </source>
</evidence>
<keyword evidence="6 10" id="KW-0269">Exonuclease</keyword>
<evidence type="ECO:0000256" key="3">
    <source>
        <dbReference type="ARBA" id="ARBA00022763"/>
    </source>
</evidence>
<evidence type="ECO:0000256" key="7">
    <source>
        <dbReference type="ARBA" id="ARBA00022840"/>
    </source>
</evidence>
<comment type="cofactor">
    <cofactor evidence="10">
        <name>Mg(2+)</name>
        <dbReference type="ChEBI" id="CHEBI:18420"/>
    </cofactor>
</comment>
<evidence type="ECO:0000256" key="9">
    <source>
        <dbReference type="ARBA" id="ARBA00023204"/>
    </source>
</evidence>
<dbReference type="GO" id="GO:0016817">
    <property type="term" value="F:hydrolase activity, acting on acid anhydrides"/>
    <property type="evidence" value="ECO:0007669"/>
    <property type="project" value="InterPro"/>
</dbReference>
<dbReference type="GO" id="GO:0000724">
    <property type="term" value="P:double-strand break repair via homologous recombination"/>
    <property type="evidence" value="ECO:0007669"/>
    <property type="project" value="UniProtKB-UniRule"/>
</dbReference>
<evidence type="ECO:0000256" key="8">
    <source>
        <dbReference type="ARBA" id="ARBA00023125"/>
    </source>
</evidence>
<feature type="domain" description="PD-(D/E)XK endonuclease-like" evidence="11">
    <location>
        <begin position="769"/>
        <end position="996"/>
    </location>
</feature>
<keyword evidence="5 10" id="KW-0347">Helicase</keyword>
<feature type="domain" description="ATP-dependent helicase/deoxyribonuclease subunit B N-terminal" evidence="12">
    <location>
        <begin position="6"/>
        <end position="274"/>
    </location>
</feature>
<evidence type="ECO:0000256" key="1">
    <source>
        <dbReference type="ARBA" id="ARBA00022722"/>
    </source>
</evidence>
<comment type="caution">
    <text evidence="10">Lacks conserved residue(s) required for the propagation of feature annotation.</text>
</comment>
<evidence type="ECO:0000256" key="2">
    <source>
        <dbReference type="ARBA" id="ARBA00022741"/>
    </source>
</evidence>
<dbReference type="GO" id="GO:0003690">
    <property type="term" value="F:double-stranded DNA binding"/>
    <property type="evidence" value="ECO:0007669"/>
    <property type="project" value="UniProtKB-UniRule"/>
</dbReference>
<dbReference type="Gene3D" id="3.40.50.300">
    <property type="entry name" value="P-loop containing nucleotide triphosphate hydrolases"/>
    <property type="match status" value="4"/>
</dbReference>
<dbReference type="InterPro" id="IPR014141">
    <property type="entry name" value="DNA_helicase_suRexB"/>
</dbReference>
<protein>
    <recommendedName>
        <fullName evidence="10">ATP-dependent helicase/deoxyribonuclease subunit B</fullName>
        <ecNumber evidence="10">3.1.-.-</ecNumber>
    </recommendedName>
    <alternativeName>
        <fullName evidence="10">ATP-dependent helicase/nuclease subunit RexB</fullName>
    </alternativeName>
</protein>
<dbReference type="STRING" id="83683.B1745_03435"/>
<organism evidence="13 14">
    <name type="scientific">Lactobacillus amylolyticus DSM 11664</name>
    <dbReference type="NCBI Taxonomy" id="585524"/>
    <lineage>
        <taxon>Bacteria</taxon>
        <taxon>Bacillati</taxon>
        <taxon>Bacillota</taxon>
        <taxon>Bacilli</taxon>
        <taxon>Lactobacillales</taxon>
        <taxon>Lactobacillaceae</taxon>
        <taxon>Lactobacillus</taxon>
    </lineage>
</organism>
<keyword evidence="7 10" id="KW-0067">ATP-binding</keyword>
<comment type="subunit">
    <text evidence="10">Heterodimer of AddA and RexB.</text>
</comment>
<dbReference type="PATRIC" id="fig|585524.9.peg.1545"/>
<dbReference type="Proteomes" id="UP000004069">
    <property type="component" value="Unassembled WGS sequence"/>
</dbReference>
<dbReference type="Pfam" id="PF21445">
    <property type="entry name" value="ADDB_N"/>
    <property type="match status" value="1"/>
</dbReference>
<evidence type="ECO:0000256" key="5">
    <source>
        <dbReference type="ARBA" id="ARBA00022806"/>
    </source>
</evidence>
<comment type="function">
    <text evidence="10">The heterodimer acts as both an ATP-dependent DNA helicase and an ATP-dependent, dual-direction single-stranded exonuclease. Recognizes the chi site generating a DNA molecule suitable for the initiation of homologous recombination. This subunit has 5' -&gt; 3' nuclease activity but not helicase activity.</text>
</comment>
<keyword evidence="3 10" id="KW-0227">DNA damage</keyword>
<evidence type="ECO:0000256" key="6">
    <source>
        <dbReference type="ARBA" id="ARBA00022839"/>
    </source>
</evidence>
<dbReference type="InterPro" id="IPR049035">
    <property type="entry name" value="ADDB_N"/>
</dbReference>